<protein>
    <recommendedName>
        <fullName evidence="3">DUF4781 domain-containing protein</fullName>
    </recommendedName>
</protein>
<gene>
    <name evidence="4" type="ORF">GEV33_011901</name>
</gene>
<dbReference type="PANTHER" id="PTHR21115:SF0">
    <property type="entry name" value="GH06117P-RELATED"/>
    <property type="match status" value="1"/>
</dbReference>
<evidence type="ECO:0000259" key="3">
    <source>
        <dbReference type="Pfam" id="PF16013"/>
    </source>
</evidence>
<name>A0A8J6L9G0_TENMO</name>
<dbReference type="PANTHER" id="PTHR21115">
    <property type="entry name" value="GH06117P-RELATED"/>
    <property type="match status" value="1"/>
</dbReference>
<dbReference type="AlphaFoldDB" id="A0A8J6L9G0"/>
<evidence type="ECO:0000256" key="1">
    <source>
        <dbReference type="SAM" id="MobiDB-lite"/>
    </source>
</evidence>
<reference evidence="4" key="1">
    <citation type="journal article" date="2020" name="J Insects Food Feed">
        <title>The yellow mealworm (Tenebrio molitor) genome: a resource for the emerging insects as food and feed industry.</title>
        <authorList>
            <person name="Eriksson T."/>
            <person name="Andere A."/>
            <person name="Kelstrup H."/>
            <person name="Emery V."/>
            <person name="Picard C."/>
        </authorList>
    </citation>
    <scope>NUCLEOTIDE SEQUENCE</scope>
    <source>
        <strain evidence="4">Stoneville</strain>
        <tissue evidence="4">Whole head</tissue>
    </source>
</reference>
<keyword evidence="2" id="KW-0812">Transmembrane</keyword>
<dbReference type="Pfam" id="PF16013">
    <property type="entry name" value="DUF4781"/>
    <property type="match status" value="1"/>
</dbReference>
<dbReference type="Proteomes" id="UP000719412">
    <property type="component" value="Unassembled WGS sequence"/>
</dbReference>
<evidence type="ECO:0000256" key="2">
    <source>
        <dbReference type="SAM" id="Phobius"/>
    </source>
</evidence>
<feature type="transmembrane region" description="Helical" evidence="2">
    <location>
        <begin position="422"/>
        <end position="443"/>
    </location>
</feature>
<comment type="caution">
    <text evidence="4">The sequence shown here is derived from an EMBL/GenBank/DDBJ whole genome shotgun (WGS) entry which is preliminary data.</text>
</comment>
<reference evidence="4" key="2">
    <citation type="submission" date="2021-08" db="EMBL/GenBank/DDBJ databases">
        <authorList>
            <person name="Eriksson T."/>
        </authorList>
    </citation>
    <scope>NUCLEOTIDE SEQUENCE</scope>
    <source>
        <strain evidence="4">Stoneville</strain>
        <tissue evidence="4">Whole head</tissue>
    </source>
</reference>
<proteinExistence type="predicted"/>
<evidence type="ECO:0000313" key="5">
    <source>
        <dbReference type="Proteomes" id="UP000719412"/>
    </source>
</evidence>
<feature type="region of interest" description="Disordered" evidence="1">
    <location>
        <begin position="818"/>
        <end position="839"/>
    </location>
</feature>
<dbReference type="InterPro" id="IPR029071">
    <property type="entry name" value="Ubiquitin-like_domsf"/>
</dbReference>
<evidence type="ECO:0000313" key="4">
    <source>
        <dbReference type="EMBL" id="KAH0810893.1"/>
    </source>
</evidence>
<dbReference type="InterPro" id="IPR031962">
    <property type="entry name" value="DUF4781"/>
</dbReference>
<feature type="domain" description="DUF4781" evidence="3">
    <location>
        <begin position="272"/>
        <end position="574"/>
    </location>
</feature>
<keyword evidence="5" id="KW-1185">Reference proteome</keyword>
<keyword evidence="2" id="KW-1133">Transmembrane helix</keyword>
<dbReference type="Gene3D" id="3.10.20.90">
    <property type="entry name" value="Phosphatidylinositol 3-kinase Catalytic Subunit, Chain A, domain 1"/>
    <property type="match status" value="1"/>
</dbReference>
<feature type="transmembrane region" description="Helical" evidence="2">
    <location>
        <begin position="380"/>
        <end position="401"/>
    </location>
</feature>
<sequence length="839" mass="94238">MFESNERNLLFNIIYGDREIVLDLPHDGTVGDLKMEIYQKLDISPQKQVIDCWYKSPDSDTVPLMHAIEYGESSTNYLVVYNADNLIKNGSEKNEINDVEMTEEVGNDGLHLENCAAMEFVEYFSTNFDDRETLKKAEEFLVVENEIEHDLTDAEQSSNDIGSTSYQQIMLDLLGDRDYDSFDHFEFDLLKSKIGYALYGPPQSEDGYNEKQMKKVEFLFQIIVKENNAFAKWKDRIILSFIYNCTEPLPSDKRKRSKKFKDYNPNTDLNPIPVFILRKCKNAANPCRIIIDDSGRVYKTWNAYLTRNKLFECEMILPLNGRYQADEGGSVVLERHLSPACGIDSKILQGTDMASTAAGLVSGGIFIAAAIPAITVAPVALVAAGATGIGVGLYSLGRSAYTLYDRSKHKETLSFANSSARGAYLNIVAGSLGFVGAGANIALSQLATRGLNIGQGATAAVNVINMANIGASGLNVVNSGYDVLDQWLNENQAPSLLTIVQLSSSILFFGHAVYSFKSASTVVEESQARTLRDYQDSLRSNRHRKTFNKMMKETVRQNNGDLRKGQAEVIKTINNIQNKDEVFSTLTRLNKQMNKNNVRFSADNGDIKLNGVSIDMSKFGSMDNNEAATFLTALPNTPEPSHNEVRVMNSKLQITFRGINPQEIAGLAFSLLKIFCNTEESIKERIINAVANVVMKLSSDSPGCYRELDKMFPGLDKFLKLFTMVSGHFQQLIDKVEEQFQKWLATKDSSFEKPIFPTLALDYTKRVVELFNFIAEAYFKGNTLTEGGLRELMDYFYTWFAKQAIEFEEAMQRKQRRIIHSSSPSRRTRCPDCGGEYYH</sequence>
<dbReference type="EMBL" id="JABDTM020027193">
    <property type="protein sequence ID" value="KAH0810893.1"/>
    <property type="molecule type" value="Genomic_DNA"/>
</dbReference>
<organism evidence="4 5">
    <name type="scientific">Tenebrio molitor</name>
    <name type="common">Yellow mealworm beetle</name>
    <dbReference type="NCBI Taxonomy" id="7067"/>
    <lineage>
        <taxon>Eukaryota</taxon>
        <taxon>Metazoa</taxon>
        <taxon>Ecdysozoa</taxon>
        <taxon>Arthropoda</taxon>
        <taxon>Hexapoda</taxon>
        <taxon>Insecta</taxon>
        <taxon>Pterygota</taxon>
        <taxon>Neoptera</taxon>
        <taxon>Endopterygota</taxon>
        <taxon>Coleoptera</taxon>
        <taxon>Polyphaga</taxon>
        <taxon>Cucujiformia</taxon>
        <taxon>Tenebrionidae</taxon>
        <taxon>Tenebrio</taxon>
    </lineage>
</organism>
<keyword evidence="2" id="KW-0472">Membrane</keyword>
<dbReference type="SUPFAM" id="SSF54236">
    <property type="entry name" value="Ubiquitin-like"/>
    <property type="match status" value="1"/>
</dbReference>
<accession>A0A8J6L9G0</accession>